<comment type="caution">
    <text evidence="2">The sequence shown here is derived from an EMBL/GenBank/DDBJ whole genome shotgun (WGS) entry which is preliminary data.</text>
</comment>
<evidence type="ECO:0000313" key="3">
    <source>
        <dbReference type="Proteomes" id="UP000649617"/>
    </source>
</evidence>
<evidence type="ECO:0000256" key="1">
    <source>
        <dbReference type="SAM" id="MobiDB-lite"/>
    </source>
</evidence>
<dbReference type="AlphaFoldDB" id="A0A812WHQ3"/>
<accession>A0A812WHQ3</accession>
<dbReference type="Proteomes" id="UP000649617">
    <property type="component" value="Unassembled WGS sequence"/>
</dbReference>
<feature type="region of interest" description="Disordered" evidence="1">
    <location>
        <begin position="62"/>
        <end position="101"/>
    </location>
</feature>
<feature type="non-terminal residue" evidence="2">
    <location>
        <position position="101"/>
    </location>
</feature>
<protein>
    <submittedName>
        <fullName evidence="2">Uncharacterized protein</fullName>
    </submittedName>
</protein>
<dbReference type="OrthoDB" id="10461042at2759"/>
<reference evidence="2" key="1">
    <citation type="submission" date="2021-02" db="EMBL/GenBank/DDBJ databases">
        <authorList>
            <person name="Dougan E. K."/>
            <person name="Rhodes N."/>
            <person name="Thang M."/>
            <person name="Chan C."/>
        </authorList>
    </citation>
    <scope>NUCLEOTIDE SEQUENCE</scope>
</reference>
<sequence length="101" mass="10965">MDGHGEAAGFAETETVRQFRLISADLPLKIDKDALALDTKDELLPSLVYAEDLLSGPAHGLGRQRSLLAGDSSKQEVSPEPMRVKMMEEREAEVDDVDLAG</sequence>
<gene>
    <name evidence="2" type="ORF">SPIL2461_LOCUS19293</name>
</gene>
<feature type="compositionally biased region" description="Acidic residues" evidence="1">
    <location>
        <begin position="90"/>
        <end position="101"/>
    </location>
</feature>
<evidence type="ECO:0000313" key="2">
    <source>
        <dbReference type="EMBL" id="CAE7689157.1"/>
    </source>
</evidence>
<dbReference type="EMBL" id="CAJNIZ010044440">
    <property type="protein sequence ID" value="CAE7689157.1"/>
    <property type="molecule type" value="Genomic_DNA"/>
</dbReference>
<name>A0A812WHQ3_SYMPI</name>
<organism evidence="2 3">
    <name type="scientific">Symbiodinium pilosum</name>
    <name type="common">Dinoflagellate</name>
    <dbReference type="NCBI Taxonomy" id="2952"/>
    <lineage>
        <taxon>Eukaryota</taxon>
        <taxon>Sar</taxon>
        <taxon>Alveolata</taxon>
        <taxon>Dinophyceae</taxon>
        <taxon>Suessiales</taxon>
        <taxon>Symbiodiniaceae</taxon>
        <taxon>Symbiodinium</taxon>
    </lineage>
</organism>
<keyword evidence="3" id="KW-1185">Reference proteome</keyword>
<proteinExistence type="predicted"/>